<dbReference type="PROSITE" id="PS50928">
    <property type="entry name" value="ABC_TM1"/>
    <property type="match status" value="1"/>
</dbReference>
<evidence type="ECO:0000256" key="6">
    <source>
        <dbReference type="ARBA" id="ARBA00023136"/>
    </source>
</evidence>
<feature type="transmembrane region" description="Helical" evidence="7">
    <location>
        <begin position="69"/>
        <end position="87"/>
    </location>
</feature>
<accession>A0A482TJU2</accession>
<dbReference type="Pfam" id="PF12911">
    <property type="entry name" value="OppC_N"/>
    <property type="match status" value="1"/>
</dbReference>
<keyword evidence="6 7" id="KW-0472">Membrane</keyword>
<feature type="domain" description="ABC transmembrane type-1" evidence="8">
    <location>
        <begin position="188"/>
        <end position="376"/>
    </location>
</feature>
<feature type="transmembrane region" description="Helical" evidence="7">
    <location>
        <begin position="353"/>
        <end position="375"/>
    </location>
</feature>
<dbReference type="SUPFAM" id="SSF161098">
    <property type="entry name" value="MetI-like"/>
    <property type="match status" value="1"/>
</dbReference>
<feature type="transmembrane region" description="Helical" evidence="7">
    <location>
        <begin position="30"/>
        <end position="49"/>
    </location>
</feature>
<dbReference type="GeneID" id="9994079"/>
<dbReference type="PANTHER" id="PTHR43386:SF1">
    <property type="entry name" value="D,D-DIPEPTIDE TRANSPORT SYSTEM PERMEASE PROTEIN DDPC-RELATED"/>
    <property type="match status" value="1"/>
</dbReference>
<evidence type="ECO:0000313" key="10">
    <source>
        <dbReference type="Proteomes" id="UP000294028"/>
    </source>
</evidence>
<comment type="similarity">
    <text evidence="7">Belongs to the binding-protein-dependent transport system permease family.</text>
</comment>
<dbReference type="AlphaFoldDB" id="A0A482TJU2"/>
<feature type="transmembrane region" description="Helical" evidence="7">
    <location>
        <begin position="196"/>
        <end position="216"/>
    </location>
</feature>
<evidence type="ECO:0000256" key="5">
    <source>
        <dbReference type="ARBA" id="ARBA00022989"/>
    </source>
</evidence>
<gene>
    <name evidence="9" type="ORF">ELS19_04135</name>
</gene>
<dbReference type="Gene3D" id="1.10.3720.10">
    <property type="entry name" value="MetI-like"/>
    <property type="match status" value="1"/>
</dbReference>
<dbReference type="PANTHER" id="PTHR43386">
    <property type="entry name" value="OLIGOPEPTIDE TRANSPORT SYSTEM PERMEASE PROTEIN APPC"/>
    <property type="match status" value="1"/>
</dbReference>
<keyword evidence="2 7" id="KW-0813">Transport</keyword>
<evidence type="ECO:0000256" key="3">
    <source>
        <dbReference type="ARBA" id="ARBA00022475"/>
    </source>
</evidence>
<dbReference type="GO" id="GO:0055085">
    <property type="term" value="P:transmembrane transport"/>
    <property type="evidence" value="ECO:0007669"/>
    <property type="project" value="InterPro"/>
</dbReference>
<dbReference type="RefSeq" id="WP_006056723.1">
    <property type="nucleotide sequence ID" value="NZ_RZHH01000002.1"/>
</dbReference>
<evidence type="ECO:0000256" key="2">
    <source>
        <dbReference type="ARBA" id="ARBA00022448"/>
    </source>
</evidence>
<dbReference type="GO" id="GO:0005886">
    <property type="term" value="C:plasma membrane"/>
    <property type="evidence" value="ECO:0007669"/>
    <property type="project" value="UniProtKB-SubCell"/>
</dbReference>
<comment type="caution">
    <text evidence="9">The sequence shown here is derived from an EMBL/GenBank/DDBJ whole genome shotgun (WGS) entry which is preliminary data.</text>
</comment>
<dbReference type="InterPro" id="IPR050366">
    <property type="entry name" value="BP-dependent_transpt_permease"/>
</dbReference>
<dbReference type="InterPro" id="IPR025966">
    <property type="entry name" value="OppC_N"/>
</dbReference>
<dbReference type="EMBL" id="RZHH01000002">
    <property type="protein sequence ID" value="RYJ13235.1"/>
    <property type="molecule type" value="Genomic_DNA"/>
</dbReference>
<dbReference type="Pfam" id="PF00528">
    <property type="entry name" value="BPD_transp_1"/>
    <property type="match status" value="1"/>
</dbReference>
<keyword evidence="5 7" id="KW-1133">Transmembrane helix</keyword>
<reference evidence="9 10" key="1">
    <citation type="submission" date="2018-12" db="EMBL/GenBank/DDBJ databases">
        <title>Genome analysis provides insights into bioremediation potentialities of Halogeometricum borinquense strain N11.</title>
        <authorList>
            <person name="Najjari A."/>
            <person name="Youssef N."/>
            <person name="Fhoula I."/>
            <person name="Ben Dhia O."/>
            <person name="Mahjoubi M."/>
            <person name="Ouzari H.I."/>
            <person name="Cherif A."/>
        </authorList>
    </citation>
    <scope>NUCLEOTIDE SEQUENCE [LARGE SCALE GENOMIC DNA]</scope>
    <source>
        <strain evidence="9 10">N11</strain>
    </source>
</reference>
<evidence type="ECO:0000313" key="9">
    <source>
        <dbReference type="EMBL" id="RYJ13235.1"/>
    </source>
</evidence>
<keyword evidence="4 7" id="KW-0812">Transmembrane</keyword>
<feature type="transmembrane region" description="Helical" evidence="7">
    <location>
        <begin position="237"/>
        <end position="260"/>
    </location>
</feature>
<feature type="transmembrane region" description="Helical" evidence="7">
    <location>
        <begin position="107"/>
        <end position="127"/>
    </location>
</feature>
<keyword evidence="3" id="KW-1003">Cell membrane</keyword>
<evidence type="ECO:0000256" key="4">
    <source>
        <dbReference type="ARBA" id="ARBA00022692"/>
    </source>
</evidence>
<dbReference type="CDD" id="cd06261">
    <property type="entry name" value="TM_PBP2"/>
    <property type="match status" value="1"/>
</dbReference>
<dbReference type="OMA" id="SMQVGLI"/>
<organism evidence="9 10">
    <name type="scientific">Halogeometricum borinquense</name>
    <dbReference type="NCBI Taxonomy" id="60847"/>
    <lineage>
        <taxon>Archaea</taxon>
        <taxon>Methanobacteriati</taxon>
        <taxon>Methanobacteriota</taxon>
        <taxon>Stenosarchaea group</taxon>
        <taxon>Halobacteria</taxon>
        <taxon>Halobacteriales</taxon>
        <taxon>Haloferacaceae</taxon>
        <taxon>Halogeometricum</taxon>
    </lineage>
</organism>
<evidence type="ECO:0000256" key="1">
    <source>
        <dbReference type="ARBA" id="ARBA00004651"/>
    </source>
</evidence>
<sequence length="389" mass="42976">MAAEDYQDRFEDIDWDDLQRSGFDSLTVQSGGYLVSMGILAVLLAYDYFLAQGPTITTPFQWDVSQLDWLLIATLVTVAFYAVYPLYDNPRMTRRYWREFSKNRAAVISGVFLTLIFGLGLVGPMFVSKPELNVLAQYQPPVFFSVPESTVGSCMGPVVDGMCQGTWQYPLGTTGQGKGIMKSVVYGMRVSLEVGLITPLIIILIGTAVGTIAAYSGGLMDELLMRYVDIQLTFPTFFLYLLLLYLYGGTLFLLIVIFGLTSWGSTARLVRSEALQRREEEYIQAAQSAGASEFWVIRKHLVPNVSNTVITNASLLIPSLILFEAAFSFLGLGDPTIPSWGQVIAAGRSDIDTAWWISTIPGVFLFTTVLALNFVGDALRDALDPRSED</sequence>
<comment type="subcellular location">
    <subcellularLocation>
        <location evidence="1 7">Cell membrane</location>
        <topology evidence="1 7">Multi-pass membrane protein</topology>
    </subcellularLocation>
</comment>
<evidence type="ECO:0000259" key="8">
    <source>
        <dbReference type="PROSITE" id="PS50928"/>
    </source>
</evidence>
<protein>
    <submittedName>
        <fullName evidence="9">ABC transporter permease</fullName>
    </submittedName>
</protein>
<feature type="transmembrane region" description="Helical" evidence="7">
    <location>
        <begin position="309"/>
        <end position="332"/>
    </location>
</feature>
<evidence type="ECO:0000256" key="7">
    <source>
        <dbReference type="RuleBase" id="RU363032"/>
    </source>
</evidence>
<name>A0A482TJU2_9EURY</name>
<proteinExistence type="inferred from homology"/>
<dbReference type="InterPro" id="IPR035906">
    <property type="entry name" value="MetI-like_sf"/>
</dbReference>
<dbReference type="Proteomes" id="UP000294028">
    <property type="component" value="Unassembled WGS sequence"/>
</dbReference>
<dbReference type="InterPro" id="IPR000515">
    <property type="entry name" value="MetI-like"/>
</dbReference>